<keyword evidence="9" id="KW-1185">Reference proteome</keyword>
<evidence type="ECO:0000256" key="2">
    <source>
        <dbReference type="ARBA" id="ARBA00023125"/>
    </source>
</evidence>
<dbReference type="Gene3D" id="1.10.10.60">
    <property type="entry name" value="Homeodomain-like"/>
    <property type="match status" value="1"/>
</dbReference>
<evidence type="ECO:0000256" key="4">
    <source>
        <dbReference type="ARBA" id="ARBA00023242"/>
    </source>
</evidence>
<dbReference type="SMART" id="SM00389">
    <property type="entry name" value="HOX"/>
    <property type="match status" value="1"/>
</dbReference>
<dbReference type="InParanoid" id="A0A1S3G476"/>
<dbReference type="SUPFAM" id="SSF46689">
    <property type="entry name" value="Homeodomain-like"/>
    <property type="match status" value="1"/>
</dbReference>
<dbReference type="Pfam" id="PF00046">
    <property type="entry name" value="Homeodomain"/>
    <property type="match status" value="1"/>
</dbReference>
<sequence length="298" mass="33046">MELMAASFIFLYLQGKPQKFPQRKRTIFTDDQLKALNSMFSRNPYPDHHQKKEMAAKMNMDPMVLQVWFKNHRAKLKKLNCGIYAARPQLFPREVAKVSAKVSPGKTEVVERLSPSSPTTPPTPPPPPPPTPPMLPTSDALHAALGPALVYTHGATPAYQLRVCPMHEGHHGGHRVVHFGCCEDSSIYCLHPISTSPNTYPSRLPAPRPCGEGRRQEKSQEGLEVTVSLGLRATPTPAGWPSVEDRSWRPPTYRGLSRPVALKLWGHFFLSGNKKKCRYFLSATDLGKCDATTCTASG</sequence>
<evidence type="ECO:0000256" key="3">
    <source>
        <dbReference type="ARBA" id="ARBA00023155"/>
    </source>
</evidence>
<dbReference type="GO" id="GO:0000978">
    <property type="term" value="F:RNA polymerase II cis-regulatory region sequence-specific DNA binding"/>
    <property type="evidence" value="ECO:0007669"/>
    <property type="project" value="TreeGrafter"/>
</dbReference>
<dbReference type="AlphaFoldDB" id="A0A1S3G476"/>
<accession>A0A1S3G476</accession>
<evidence type="ECO:0000313" key="9">
    <source>
        <dbReference type="Proteomes" id="UP000081671"/>
    </source>
</evidence>
<dbReference type="OrthoDB" id="9634679at2759"/>
<dbReference type="KEGG" id="dord:105994224"/>
<feature type="compositionally biased region" description="Pro residues" evidence="7">
    <location>
        <begin position="118"/>
        <end position="135"/>
    </location>
</feature>
<dbReference type="CDD" id="cd00086">
    <property type="entry name" value="homeodomain"/>
    <property type="match status" value="1"/>
</dbReference>
<comment type="subcellular location">
    <subcellularLocation>
        <location evidence="1 5 6">Nucleus</location>
    </subcellularLocation>
</comment>
<evidence type="ECO:0000313" key="10">
    <source>
        <dbReference type="RefSeq" id="XP_012883089.1"/>
    </source>
</evidence>
<dbReference type="InterPro" id="IPR009057">
    <property type="entry name" value="Homeodomain-like_sf"/>
</dbReference>
<protein>
    <submittedName>
        <fullName evidence="10">Divergent paired-related homeobox</fullName>
    </submittedName>
</protein>
<evidence type="ECO:0000259" key="8">
    <source>
        <dbReference type="PROSITE" id="PS50071"/>
    </source>
</evidence>
<dbReference type="GeneID" id="105994224"/>
<dbReference type="PANTHER" id="PTHR45793">
    <property type="entry name" value="HOMEOBOX PROTEIN"/>
    <property type="match status" value="1"/>
</dbReference>
<evidence type="ECO:0000256" key="1">
    <source>
        <dbReference type="ARBA" id="ARBA00004123"/>
    </source>
</evidence>
<dbReference type="PANTHER" id="PTHR45793:SF15">
    <property type="entry name" value="DIVERGENT PAIRED-RELATED HOMEOBOX"/>
    <property type="match status" value="1"/>
</dbReference>
<dbReference type="InterPro" id="IPR017970">
    <property type="entry name" value="Homeobox_CS"/>
</dbReference>
<proteinExistence type="predicted"/>
<dbReference type="PROSITE" id="PS50071">
    <property type="entry name" value="HOMEOBOX_2"/>
    <property type="match status" value="1"/>
</dbReference>
<feature type="region of interest" description="Disordered" evidence="7">
    <location>
        <begin position="200"/>
        <end position="222"/>
    </location>
</feature>
<dbReference type="Proteomes" id="UP000081671">
    <property type="component" value="Unplaced"/>
</dbReference>
<dbReference type="RefSeq" id="XP_012883089.1">
    <property type="nucleotide sequence ID" value="XM_013027635.1"/>
</dbReference>
<evidence type="ECO:0000256" key="6">
    <source>
        <dbReference type="RuleBase" id="RU000682"/>
    </source>
</evidence>
<feature type="region of interest" description="Disordered" evidence="7">
    <location>
        <begin position="101"/>
        <end position="139"/>
    </location>
</feature>
<dbReference type="InterPro" id="IPR001356">
    <property type="entry name" value="HD"/>
</dbReference>
<evidence type="ECO:0000256" key="5">
    <source>
        <dbReference type="PROSITE-ProRule" id="PRU00108"/>
    </source>
</evidence>
<dbReference type="CTD" id="503834"/>
<feature type="compositionally biased region" description="Basic and acidic residues" evidence="7">
    <location>
        <begin position="211"/>
        <end position="221"/>
    </location>
</feature>
<reference evidence="10" key="1">
    <citation type="submission" date="2025-08" db="UniProtKB">
        <authorList>
            <consortium name="RefSeq"/>
        </authorList>
    </citation>
    <scope>IDENTIFICATION</scope>
    <source>
        <tissue evidence="10">Kidney</tissue>
    </source>
</reference>
<evidence type="ECO:0000256" key="7">
    <source>
        <dbReference type="SAM" id="MobiDB-lite"/>
    </source>
</evidence>
<dbReference type="PROSITE" id="PS00027">
    <property type="entry name" value="HOMEOBOX_1"/>
    <property type="match status" value="1"/>
</dbReference>
<name>A0A1S3G476_DIPOR</name>
<feature type="domain" description="Homeobox" evidence="8">
    <location>
        <begin position="19"/>
        <end position="79"/>
    </location>
</feature>
<dbReference type="GO" id="GO:0000981">
    <property type="term" value="F:DNA-binding transcription factor activity, RNA polymerase II-specific"/>
    <property type="evidence" value="ECO:0007669"/>
    <property type="project" value="InterPro"/>
</dbReference>
<keyword evidence="3 5" id="KW-0371">Homeobox</keyword>
<gene>
    <name evidence="10" type="primary">Dprx</name>
</gene>
<keyword evidence="4 5" id="KW-0539">Nucleus</keyword>
<feature type="DNA-binding region" description="Homeobox" evidence="5">
    <location>
        <begin position="21"/>
        <end position="80"/>
    </location>
</feature>
<organism evidence="9 10">
    <name type="scientific">Dipodomys ordii</name>
    <name type="common">Ord's kangaroo rat</name>
    <dbReference type="NCBI Taxonomy" id="10020"/>
    <lineage>
        <taxon>Eukaryota</taxon>
        <taxon>Metazoa</taxon>
        <taxon>Chordata</taxon>
        <taxon>Craniata</taxon>
        <taxon>Vertebrata</taxon>
        <taxon>Euteleostomi</taxon>
        <taxon>Mammalia</taxon>
        <taxon>Eutheria</taxon>
        <taxon>Euarchontoglires</taxon>
        <taxon>Glires</taxon>
        <taxon>Rodentia</taxon>
        <taxon>Castorimorpha</taxon>
        <taxon>Heteromyidae</taxon>
        <taxon>Dipodomyinae</taxon>
        <taxon>Dipodomys</taxon>
    </lineage>
</organism>
<dbReference type="GO" id="GO:0005634">
    <property type="term" value="C:nucleus"/>
    <property type="evidence" value="ECO:0007669"/>
    <property type="project" value="UniProtKB-SubCell"/>
</dbReference>
<keyword evidence="2 5" id="KW-0238">DNA-binding</keyword>